<accession>A0A1J4JTL6</accession>
<dbReference type="GO" id="GO:0030674">
    <property type="term" value="F:protein-macromolecule adaptor activity"/>
    <property type="evidence" value="ECO:0007669"/>
    <property type="project" value="TreeGrafter"/>
</dbReference>
<dbReference type="Gene3D" id="2.130.10.10">
    <property type="entry name" value="YVTN repeat-like/Quinoprotein amine dehydrogenase"/>
    <property type="match status" value="1"/>
</dbReference>
<dbReference type="RefSeq" id="XP_068355601.1">
    <property type="nucleotide sequence ID" value="XM_068507340.1"/>
</dbReference>
<evidence type="ECO:0008006" key="3">
    <source>
        <dbReference type="Google" id="ProtNLM"/>
    </source>
</evidence>
<dbReference type="GO" id="GO:0071230">
    <property type="term" value="P:cellular response to amino acid stimulus"/>
    <property type="evidence" value="ECO:0007669"/>
    <property type="project" value="TreeGrafter"/>
</dbReference>
<proteinExistence type="predicted"/>
<dbReference type="GO" id="GO:0031931">
    <property type="term" value="C:TORC1 complex"/>
    <property type="evidence" value="ECO:0007669"/>
    <property type="project" value="InterPro"/>
</dbReference>
<dbReference type="PANTHER" id="PTHR12848:SF16">
    <property type="entry name" value="REGULATORY-ASSOCIATED PROTEIN OF MTOR"/>
    <property type="match status" value="1"/>
</dbReference>
<dbReference type="InterPro" id="IPR036322">
    <property type="entry name" value="WD40_repeat_dom_sf"/>
</dbReference>
<dbReference type="PRINTS" id="PR01547">
    <property type="entry name" value="YEAST176DUF"/>
</dbReference>
<organism evidence="1 2">
    <name type="scientific">Tritrichomonas foetus</name>
    <dbReference type="NCBI Taxonomy" id="1144522"/>
    <lineage>
        <taxon>Eukaryota</taxon>
        <taxon>Metamonada</taxon>
        <taxon>Parabasalia</taxon>
        <taxon>Tritrichomonadida</taxon>
        <taxon>Tritrichomonadidae</taxon>
        <taxon>Tritrichomonas</taxon>
    </lineage>
</organism>
<evidence type="ECO:0000313" key="2">
    <source>
        <dbReference type="Proteomes" id="UP000179807"/>
    </source>
</evidence>
<dbReference type="InterPro" id="IPR004083">
    <property type="entry name" value="Raptor"/>
</dbReference>
<comment type="caution">
    <text evidence="1">The sequence shown here is derived from an EMBL/GenBank/DDBJ whole genome shotgun (WGS) entry which is preliminary data.</text>
</comment>
<dbReference type="InterPro" id="IPR016024">
    <property type="entry name" value="ARM-type_fold"/>
</dbReference>
<reference evidence="1" key="1">
    <citation type="submission" date="2016-10" db="EMBL/GenBank/DDBJ databases">
        <authorList>
            <person name="Benchimol M."/>
            <person name="Almeida L.G."/>
            <person name="Vasconcelos A.T."/>
            <person name="Perreira-Neves A."/>
            <person name="Rosa I.A."/>
            <person name="Tasca T."/>
            <person name="Bogo M.R."/>
            <person name="de Souza W."/>
        </authorList>
    </citation>
    <scope>NUCLEOTIDE SEQUENCE [LARGE SCALE GENOMIC DNA]</scope>
    <source>
        <strain evidence="1">K</strain>
    </source>
</reference>
<protein>
    <recommendedName>
        <fullName evidence="3">Raptor N-terminal CASPase-like domain-containing protein</fullName>
    </recommendedName>
</protein>
<gene>
    <name evidence="1" type="ORF">TRFO_30410</name>
</gene>
<dbReference type="PANTHER" id="PTHR12848">
    <property type="entry name" value="REGULATORY-ASSOCIATED PROTEIN OF MTOR"/>
    <property type="match status" value="1"/>
</dbReference>
<dbReference type="GO" id="GO:0010506">
    <property type="term" value="P:regulation of autophagy"/>
    <property type="evidence" value="ECO:0007669"/>
    <property type="project" value="TreeGrafter"/>
</dbReference>
<evidence type="ECO:0000313" key="1">
    <source>
        <dbReference type="EMBL" id="OHT02465.1"/>
    </source>
</evidence>
<dbReference type="GO" id="GO:0005737">
    <property type="term" value="C:cytoplasm"/>
    <property type="evidence" value="ECO:0007669"/>
    <property type="project" value="TreeGrafter"/>
</dbReference>
<dbReference type="SUPFAM" id="SSF50978">
    <property type="entry name" value="WD40 repeat-like"/>
    <property type="match status" value="1"/>
</dbReference>
<dbReference type="Proteomes" id="UP000179807">
    <property type="component" value="Unassembled WGS sequence"/>
</dbReference>
<name>A0A1J4JTL6_9EUKA</name>
<keyword evidence="2" id="KW-1185">Reference proteome</keyword>
<sequence>MEISETEGFDFKTFIENLGTQGQEYQWRPFPDHYVNTRPHVDSFIPQISNENQQIHVIAKLTDNFEILQQYGLDEDTTPPKVLCWNDISSLTTKMAAKTVKAGLEREYTSINSQITIKFQTEMIGNKIHLLMPDQTPNILVYHVLDPTITQQRKLRTNSINRLMVSSFSTSHLNSMAENAFPSIPRDPSGSDINSLTQHVDSETLNAIMENNPQQNTIFIFDCSFAKRSLKFVRSNEKKRKMNNMIFAATSNVLTYSPHLPCDLFTSCLLTPSKVALLWQSQRVGHFKSGILNEIDIQTLIDELSDSTQSKNILEMIENALNAIADKIALDILISEFSLFNEIFRKDSFTARLFYNFMFAMRVMSSLAMKPSSYPKIPDMTQHPLWNTFDLQVDRALYSLANSFSPKKIPKSLFILNDLLSEGIGRLESWLRFPQKGRKVPNEICYLPMLLQSKEYFPYAINFCSNFIQISDNTAKIFLYTRSFPELPGTLKFLENSHPATIAAFSFVVADSVLLVPDLKVYFHDKTSFWFQYVTSDYDQLIIGALSCLLVFLDNEEQVELYRDNNIVEMLQPLVTHSHKRVRCLSNLILAQLKDPIEPESGLLQTEKSPLCRAALVSRLLVTMETMDINDMANDAIFFDIIAALDDLCPIVREEALVVISQTIQREPHTFIEALAKCLKDSDFRSSTSPIPPILGSSLRAMLFETSLRVNERLIEFFNFLAKKIEKNDNSTLPLKSNLTYSCLRKLAHTPSYKDDAPTLFNTEILISESSALVGKPDISPSGLFTCGDNSGRIFCQFQNEEIGSWRRHRELYECFKPAFNMDKISKHFHNLQLLREKQKKPNISYLKFIDDNRILVVSSKAQVVVLDSHVLEDSACSFWADHPDKCEFSIADYNNHSFSLIQTSNTGSVRLFDIETHQRIDDYQITEDLNITGMQWLKPYTTLFYVAQNDIDIFDTRMKRPVTVIHDAGKKFIGGNISHNLPIYLVMGHEQGITSMYDMRTMSKITSRTYSKSFKEFDVHKHLPFGVAISDALVSFNFESGLLLPQSQNLGFVPQSISLHHSESLAAARVGNKVMCAKIMYSNL</sequence>
<dbReference type="VEuPathDB" id="TrichDB:TRFO_30410"/>
<dbReference type="EMBL" id="MLAK01000866">
    <property type="protein sequence ID" value="OHT02465.1"/>
    <property type="molecule type" value="Genomic_DNA"/>
</dbReference>
<dbReference type="AlphaFoldDB" id="A0A1J4JTL6"/>
<dbReference type="GO" id="GO:0030307">
    <property type="term" value="P:positive regulation of cell growth"/>
    <property type="evidence" value="ECO:0007669"/>
    <property type="project" value="TreeGrafter"/>
</dbReference>
<dbReference type="OrthoDB" id="10262360at2759"/>
<dbReference type="InterPro" id="IPR015943">
    <property type="entry name" value="WD40/YVTN_repeat-like_dom_sf"/>
</dbReference>
<dbReference type="SUPFAM" id="SSF48371">
    <property type="entry name" value="ARM repeat"/>
    <property type="match status" value="2"/>
</dbReference>
<dbReference type="GeneID" id="94842044"/>
<dbReference type="GO" id="GO:0031929">
    <property type="term" value="P:TOR signaling"/>
    <property type="evidence" value="ECO:0007669"/>
    <property type="project" value="InterPro"/>
</dbReference>
<dbReference type="GO" id="GO:0009267">
    <property type="term" value="P:cellular response to starvation"/>
    <property type="evidence" value="ECO:0007669"/>
    <property type="project" value="TreeGrafter"/>
</dbReference>